<organism evidence="1 2">
    <name type="scientific">Caenorhabditis tropicalis</name>
    <dbReference type="NCBI Taxonomy" id="1561998"/>
    <lineage>
        <taxon>Eukaryota</taxon>
        <taxon>Metazoa</taxon>
        <taxon>Ecdysozoa</taxon>
        <taxon>Nematoda</taxon>
        <taxon>Chromadorea</taxon>
        <taxon>Rhabditida</taxon>
        <taxon>Rhabditina</taxon>
        <taxon>Rhabditomorpha</taxon>
        <taxon>Rhabditoidea</taxon>
        <taxon>Rhabditidae</taxon>
        <taxon>Peloderinae</taxon>
        <taxon>Caenorhabditis</taxon>
    </lineage>
</organism>
<dbReference type="AlphaFoldDB" id="A0A1I7UDL1"/>
<dbReference type="eggNOG" id="KOG4297">
    <property type="taxonomic scope" value="Eukaryota"/>
</dbReference>
<keyword evidence="1" id="KW-1185">Reference proteome</keyword>
<dbReference type="STRING" id="1561998.A0A1I7UDL1"/>
<proteinExistence type="predicted"/>
<reference evidence="2" key="1">
    <citation type="submission" date="2016-11" db="UniProtKB">
        <authorList>
            <consortium name="WormBaseParasite"/>
        </authorList>
    </citation>
    <scope>IDENTIFICATION</scope>
</reference>
<sequence length="217" mass="24783">MLLLLFLTIPFVYSADPKCPSNFTLVKRTPTGRNHFTKAWCLGIFEYDNVGNHDRARAVCSFHNATLSMPENKNEFEVLAKEIRARNISKPHAIDGELSPKCKAKFYATKNKGAEFNVTTMKGECNYKKNLYFFDDEFTDPTFVLSMMGPHFPMDSQDSWTIDEPKFRKVCDCMTLDDTYYTGKRSIYNVVNCNYCTGLSGEVPKDITSVICGRRPL</sequence>
<evidence type="ECO:0000313" key="1">
    <source>
        <dbReference type="Proteomes" id="UP000095282"/>
    </source>
</evidence>
<accession>A0A1I7UDL1</accession>
<name>A0A1I7UDL1_9PELO</name>
<dbReference type="WBParaSite" id="Csp11.Scaffold629.g8259.t1">
    <property type="protein sequence ID" value="Csp11.Scaffold629.g8259.t1"/>
    <property type="gene ID" value="Csp11.Scaffold629.g8259"/>
</dbReference>
<dbReference type="Proteomes" id="UP000095282">
    <property type="component" value="Unplaced"/>
</dbReference>
<dbReference type="PANTHER" id="PTHR23124">
    <property type="entry name" value="C-TYPE LECTIN DOMAIN-CONTAINING PROTEIN-RELATED-RELATED"/>
    <property type="match status" value="1"/>
</dbReference>
<evidence type="ECO:0000313" key="2">
    <source>
        <dbReference type="WBParaSite" id="Csp11.Scaffold629.g8259.t1"/>
    </source>
</evidence>
<dbReference type="InterPro" id="IPR016187">
    <property type="entry name" value="CTDL_fold"/>
</dbReference>
<protein>
    <submittedName>
        <fullName evidence="2">C-type lectin domain-containing protein</fullName>
    </submittedName>
</protein>
<dbReference type="SUPFAM" id="SSF56436">
    <property type="entry name" value="C-type lectin-like"/>
    <property type="match status" value="1"/>
</dbReference>
<dbReference type="PANTHER" id="PTHR23124:SF149">
    <property type="entry name" value="C-TYPE LECTIN-RELATED"/>
    <property type="match status" value="1"/>
</dbReference>